<organism evidence="1 2">
    <name type="scientific">Chloebia gouldiae</name>
    <name type="common">Gouldian finch</name>
    <name type="synonym">Erythrura gouldiae</name>
    <dbReference type="NCBI Taxonomy" id="44316"/>
    <lineage>
        <taxon>Eukaryota</taxon>
        <taxon>Metazoa</taxon>
        <taxon>Chordata</taxon>
        <taxon>Craniata</taxon>
        <taxon>Vertebrata</taxon>
        <taxon>Euteleostomi</taxon>
        <taxon>Archelosauria</taxon>
        <taxon>Archosauria</taxon>
        <taxon>Dinosauria</taxon>
        <taxon>Saurischia</taxon>
        <taxon>Theropoda</taxon>
        <taxon>Coelurosauria</taxon>
        <taxon>Aves</taxon>
        <taxon>Neognathae</taxon>
        <taxon>Neoaves</taxon>
        <taxon>Telluraves</taxon>
        <taxon>Australaves</taxon>
        <taxon>Passeriformes</taxon>
        <taxon>Passeroidea</taxon>
        <taxon>Passeridae</taxon>
        <taxon>Chloebia</taxon>
    </lineage>
</organism>
<comment type="caution">
    <text evidence="1">The sequence shown here is derived from an EMBL/GenBank/DDBJ whole genome shotgun (WGS) entry which is preliminary data.</text>
</comment>
<sequence>MVLGVQSKPDDLTALGGKETMPSRIGAFWSSALGFLPTTDRLNGLCETAPVLARKAAVFSIRMNSQTGMAQGGYSLEHGRYESASSRGAGCTLITSQRCQPERRVLEGLQKQVLLLGHLNPPGPTDVEKGL</sequence>
<dbReference type="AlphaFoldDB" id="A0A3L8SGI0"/>
<protein>
    <submittedName>
        <fullName evidence="1">Uncharacterized protein</fullName>
    </submittedName>
</protein>
<proteinExistence type="predicted"/>
<keyword evidence="2" id="KW-1185">Reference proteome</keyword>
<gene>
    <name evidence="1" type="ORF">DV515_00007843</name>
</gene>
<dbReference type="Proteomes" id="UP000276834">
    <property type="component" value="Unassembled WGS sequence"/>
</dbReference>
<dbReference type="EMBL" id="QUSF01000022">
    <property type="protein sequence ID" value="RLW01531.1"/>
    <property type="molecule type" value="Genomic_DNA"/>
</dbReference>
<evidence type="ECO:0000313" key="1">
    <source>
        <dbReference type="EMBL" id="RLW01531.1"/>
    </source>
</evidence>
<reference evidence="1 2" key="1">
    <citation type="journal article" date="2018" name="Proc. R. Soc. B">
        <title>A non-coding region near Follistatin controls head colour polymorphism in the Gouldian finch.</title>
        <authorList>
            <person name="Toomey M.B."/>
            <person name="Marques C.I."/>
            <person name="Andrade P."/>
            <person name="Araujo P.M."/>
            <person name="Sabatino S."/>
            <person name="Gazda M.A."/>
            <person name="Afonso S."/>
            <person name="Lopes R.J."/>
            <person name="Corbo J.C."/>
            <person name="Carneiro M."/>
        </authorList>
    </citation>
    <scope>NUCLEOTIDE SEQUENCE [LARGE SCALE GENOMIC DNA]</scope>
    <source>
        <strain evidence="1">Red01</strain>
        <tissue evidence="1">Muscle</tissue>
    </source>
</reference>
<accession>A0A3L8SGI0</accession>
<name>A0A3L8SGI0_CHLGU</name>
<evidence type="ECO:0000313" key="2">
    <source>
        <dbReference type="Proteomes" id="UP000276834"/>
    </source>
</evidence>